<organism evidence="1 2">
    <name type="scientific">Dallia pectoralis</name>
    <name type="common">Alaska blackfish</name>
    <dbReference type="NCBI Taxonomy" id="75939"/>
    <lineage>
        <taxon>Eukaryota</taxon>
        <taxon>Metazoa</taxon>
        <taxon>Chordata</taxon>
        <taxon>Craniata</taxon>
        <taxon>Vertebrata</taxon>
        <taxon>Euteleostomi</taxon>
        <taxon>Actinopterygii</taxon>
        <taxon>Neopterygii</taxon>
        <taxon>Teleostei</taxon>
        <taxon>Protacanthopterygii</taxon>
        <taxon>Esociformes</taxon>
        <taxon>Umbridae</taxon>
        <taxon>Dallia</taxon>
    </lineage>
</organism>
<reference evidence="1" key="1">
    <citation type="submission" date="2021-05" db="EMBL/GenBank/DDBJ databases">
        <authorList>
            <person name="Pan Q."/>
            <person name="Jouanno E."/>
            <person name="Zahm M."/>
            <person name="Klopp C."/>
            <person name="Cabau C."/>
            <person name="Louis A."/>
            <person name="Berthelot C."/>
            <person name="Parey E."/>
            <person name="Roest Crollius H."/>
            <person name="Montfort J."/>
            <person name="Robinson-Rechavi M."/>
            <person name="Bouchez O."/>
            <person name="Lampietro C."/>
            <person name="Lopez Roques C."/>
            <person name="Donnadieu C."/>
            <person name="Postlethwait J."/>
            <person name="Bobe J."/>
            <person name="Dillon D."/>
            <person name="Chandos A."/>
            <person name="von Hippel F."/>
            <person name="Guiguen Y."/>
        </authorList>
    </citation>
    <scope>NUCLEOTIDE SEQUENCE</scope>
    <source>
        <strain evidence="1">YG-Jan2019</strain>
    </source>
</reference>
<dbReference type="EMBL" id="CM055736">
    <property type="protein sequence ID" value="KAJ8007318.1"/>
    <property type="molecule type" value="Genomic_DNA"/>
</dbReference>
<keyword evidence="2" id="KW-1185">Reference proteome</keyword>
<protein>
    <submittedName>
        <fullName evidence="1">Uncharacterized protein</fullName>
    </submittedName>
</protein>
<accession>A0ACC2GU55</accession>
<comment type="caution">
    <text evidence="1">The sequence shown here is derived from an EMBL/GenBank/DDBJ whole genome shotgun (WGS) entry which is preliminary data.</text>
</comment>
<gene>
    <name evidence="1" type="ORF">DPEC_G00116290</name>
</gene>
<sequence length="184" mass="20388">MSDMAANRLSGVICLVLLSVVVHCYPYGEAYKTVVKHPTNRGHFLSRYPYPDKEDGDSDDKPVALESVQEGSLLRSFYPRAFEESSNNGLGPSPEGADGQMPILSPANQKTVNSPYTWPTAIKRFPAQSVNVRIRRPFQSHFRAGDIANVRTVYEHGNSQTESEEQRFPATRPEGGADGDFPSR</sequence>
<name>A0ACC2GU55_DALPE</name>
<evidence type="ECO:0000313" key="1">
    <source>
        <dbReference type="EMBL" id="KAJ8007318.1"/>
    </source>
</evidence>
<evidence type="ECO:0000313" key="2">
    <source>
        <dbReference type="Proteomes" id="UP001157502"/>
    </source>
</evidence>
<dbReference type="Proteomes" id="UP001157502">
    <property type="component" value="Chromosome 9"/>
</dbReference>
<proteinExistence type="predicted"/>